<gene>
    <name evidence="9" type="ORF">SPPG_05112</name>
</gene>
<protein>
    <recommendedName>
        <fullName evidence="7">Glutamyl-tRNA(Gln) amidotransferase subunit A, mitochondrial</fullName>
        <shortName evidence="7">Glu-AdT subunit A</shortName>
        <ecNumber evidence="7">6.3.5.7</ecNumber>
    </recommendedName>
</protein>
<dbReference type="GO" id="GO:0005739">
    <property type="term" value="C:mitochondrion"/>
    <property type="evidence" value="ECO:0007669"/>
    <property type="project" value="UniProtKB-SubCell"/>
</dbReference>
<evidence type="ECO:0000256" key="6">
    <source>
        <dbReference type="ARBA" id="ARBA00047407"/>
    </source>
</evidence>
<dbReference type="GO" id="GO:0005524">
    <property type="term" value="F:ATP binding"/>
    <property type="evidence" value="ECO:0007669"/>
    <property type="project" value="UniProtKB-KW"/>
</dbReference>
<dbReference type="FunCoup" id="A0A0L0HF42">
    <property type="interactions" value="180"/>
</dbReference>
<evidence type="ECO:0000256" key="7">
    <source>
        <dbReference type="HAMAP-Rule" id="MF_03150"/>
    </source>
</evidence>
<comment type="similarity">
    <text evidence="1 7">Belongs to the amidase family. GatA subfamily.</text>
</comment>
<dbReference type="GO" id="GO:0050567">
    <property type="term" value="F:glutaminyl-tRNA synthase (glutamine-hydrolyzing) activity"/>
    <property type="evidence" value="ECO:0007669"/>
    <property type="project" value="UniProtKB-UniRule"/>
</dbReference>
<dbReference type="OMA" id="QPASYCG"/>
<keyword evidence="3 7" id="KW-0547">Nucleotide-binding</keyword>
<comment type="subunit">
    <text evidence="7">Subunit of the heterotrimeric GatCAB amidotransferase (AdT) complex, composed of A, B and C subunits.</text>
</comment>
<keyword evidence="5 7" id="KW-0648">Protein biosynthesis</keyword>
<dbReference type="Pfam" id="PF01425">
    <property type="entry name" value="Amidase"/>
    <property type="match status" value="1"/>
</dbReference>
<keyword evidence="2 7" id="KW-0436">Ligase</keyword>
<dbReference type="GO" id="GO:0030956">
    <property type="term" value="C:glutamyl-tRNA(Gln) amidotransferase complex"/>
    <property type="evidence" value="ECO:0007669"/>
    <property type="project" value="UniProtKB-UniRule"/>
</dbReference>
<dbReference type="eggNOG" id="KOG1211">
    <property type="taxonomic scope" value="Eukaryota"/>
</dbReference>
<feature type="domain" description="Amidase" evidence="8">
    <location>
        <begin position="54"/>
        <end position="525"/>
    </location>
</feature>
<dbReference type="GO" id="GO:0032543">
    <property type="term" value="P:mitochondrial translation"/>
    <property type="evidence" value="ECO:0007669"/>
    <property type="project" value="UniProtKB-UniRule"/>
</dbReference>
<comment type="catalytic activity">
    <reaction evidence="6 7">
        <text>L-glutamyl-tRNA(Gln) + L-glutamine + ATP + H2O = L-glutaminyl-tRNA(Gln) + L-glutamate + ADP + phosphate + H(+)</text>
        <dbReference type="Rhea" id="RHEA:17521"/>
        <dbReference type="Rhea" id="RHEA-COMP:9681"/>
        <dbReference type="Rhea" id="RHEA-COMP:9684"/>
        <dbReference type="ChEBI" id="CHEBI:15377"/>
        <dbReference type="ChEBI" id="CHEBI:15378"/>
        <dbReference type="ChEBI" id="CHEBI:29985"/>
        <dbReference type="ChEBI" id="CHEBI:30616"/>
        <dbReference type="ChEBI" id="CHEBI:43474"/>
        <dbReference type="ChEBI" id="CHEBI:58359"/>
        <dbReference type="ChEBI" id="CHEBI:78520"/>
        <dbReference type="ChEBI" id="CHEBI:78521"/>
        <dbReference type="ChEBI" id="CHEBI:456216"/>
        <dbReference type="EC" id="6.3.5.7"/>
    </reaction>
</comment>
<proteinExistence type="inferred from homology"/>
<dbReference type="Proteomes" id="UP000053201">
    <property type="component" value="Unassembled WGS sequence"/>
</dbReference>
<dbReference type="PANTHER" id="PTHR11895:SF7">
    <property type="entry name" value="GLUTAMYL-TRNA(GLN) AMIDOTRANSFERASE SUBUNIT A, MITOCHONDRIAL"/>
    <property type="match status" value="1"/>
</dbReference>
<keyword evidence="9" id="KW-0808">Transferase</keyword>
<name>A0A0L0HF42_SPIPD</name>
<sequence length="538" mass="57338">MRVLRCQSLLVDKQYQATRPISRFLIGTRKDPTLLSISEAVSDLKARKTTPSALLKSCLERIAARNGHLNAFTHLASTDELIRKALLADARWAQGTPQGPLDGIPIAVKANICTKEHPTTCASNILKDFTSPIDATAVRLLMQHGVIILGKTNMDEFGMGSTNIHSAHGPAYNPLGPVPEGHLGGRSPGGSSGGSASAVAANMCFAALGSDTGGSVRTPAAYTGIVGFKPSYGRFSRRGLVAYASSLDTIGLLTKKVADAKILYDILAQYDEKDSTCLQINEEPTVLHGDLNGVRVGIPQEYFMTGLSSAVLQAWNAAAQHLASRGATVVPVSLPNTKHALPAYYVIAPAEASSNLARYDGIRYGHQSERCDSTLKHELYTATRTEGFGTEVKRRIMLGTFVLQANSYTSYFLQAQKLRRLVQSDFDNVFAKPNPLRSTDSGSHNSANGVDILLTPSAMGSAPLLADIANDTGETPVNEYADDALTIPASLAGLPALVIPYGQDTEGMPVGVQLLGQYGNDRAVLDIGKMLEACRTPN</sequence>
<dbReference type="EC" id="6.3.5.7" evidence="7"/>
<feature type="active site" description="Acyl-ester intermediate" evidence="7">
    <location>
        <position position="215"/>
    </location>
</feature>
<dbReference type="RefSeq" id="XP_016607772.1">
    <property type="nucleotide sequence ID" value="XM_016753340.1"/>
</dbReference>
<dbReference type="Gene3D" id="3.90.1300.10">
    <property type="entry name" value="Amidase signature (AS) domain"/>
    <property type="match status" value="1"/>
</dbReference>
<dbReference type="InterPro" id="IPR004412">
    <property type="entry name" value="GatA"/>
</dbReference>
<accession>A0A0L0HF42</accession>
<dbReference type="NCBIfam" id="TIGR00132">
    <property type="entry name" value="gatA"/>
    <property type="match status" value="1"/>
</dbReference>
<dbReference type="InterPro" id="IPR020556">
    <property type="entry name" value="Amidase_CS"/>
</dbReference>
<keyword evidence="7" id="KW-0496">Mitochondrion</keyword>
<keyword evidence="10" id="KW-1185">Reference proteome</keyword>
<dbReference type="InParanoid" id="A0A0L0HF42"/>
<evidence type="ECO:0000313" key="9">
    <source>
        <dbReference type="EMBL" id="KNC99732.1"/>
    </source>
</evidence>
<dbReference type="VEuPathDB" id="FungiDB:SPPG_05112"/>
<feature type="active site" description="Charge relay system" evidence="7">
    <location>
        <position position="109"/>
    </location>
</feature>
<comment type="subcellular location">
    <subcellularLocation>
        <location evidence="7">Mitochondrion</location>
    </subcellularLocation>
</comment>
<organism evidence="9 10">
    <name type="scientific">Spizellomyces punctatus (strain DAOM BR117)</name>
    <dbReference type="NCBI Taxonomy" id="645134"/>
    <lineage>
        <taxon>Eukaryota</taxon>
        <taxon>Fungi</taxon>
        <taxon>Fungi incertae sedis</taxon>
        <taxon>Chytridiomycota</taxon>
        <taxon>Chytridiomycota incertae sedis</taxon>
        <taxon>Chytridiomycetes</taxon>
        <taxon>Spizellomycetales</taxon>
        <taxon>Spizellomycetaceae</taxon>
        <taxon>Spizellomyces</taxon>
    </lineage>
</organism>
<evidence type="ECO:0000313" key="10">
    <source>
        <dbReference type="Proteomes" id="UP000053201"/>
    </source>
</evidence>
<dbReference type="GO" id="GO:0016740">
    <property type="term" value="F:transferase activity"/>
    <property type="evidence" value="ECO:0007669"/>
    <property type="project" value="UniProtKB-KW"/>
</dbReference>
<dbReference type="InterPro" id="IPR023631">
    <property type="entry name" value="Amidase_dom"/>
</dbReference>
<evidence type="ECO:0000256" key="2">
    <source>
        <dbReference type="ARBA" id="ARBA00022598"/>
    </source>
</evidence>
<dbReference type="SUPFAM" id="SSF75304">
    <property type="entry name" value="Amidase signature (AS) enzymes"/>
    <property type="match status" value="1"/>
</dbReference>
<comment type="function">
    <text evidence="7">Allows the formation of correctly charged Gln-tRNA(Gln) through the transamidation of misacylated Glu-tRNA(Gln) in the mitochondria. The reaction takes place in the presence of glutamine and ATP through an activated gamma-phospho-Glu-tRNA(Gln).</text>
</comment>
<dbReference type="OrthoDB" id="5423360at2759"/>
<feature type="active site" description="Charge relay system" evidence="7">
    <location>
        <position position="191"/>
    </location>
</feature>
<dbReference type="PANTHER" id="PTHR11895">
    <property type="entry name" value="TRANSAMIDASE"/>
    <property type="match status" value="1"/>
</dbReference>
<evidence type="ECO:0000256" key="3">
    <source>
        <dbReference type="ARBA" id="ARBA00022741"/>
    </source>
</evidence>
<dbReference type="InterPro" id="IPR036928">
    <property type="entry name" value="AS_sf"/>
</dbReference>
<keyword evidence="4 7" id="KW-0067">ATP-binding</keyword>
<evidence type="ECO:0000256" key="5">
    <source>
        <dbReference type="ARBA" id="ARBA00022917"/>
    </source>
</evidence>
<evidence type="ECO:0000259" key="8">
    <source>
        <dbReference type="Pfam" id="PF01425"/>
    </source>
</evidence>
<dbReference type="PROSITE" id="PS00571">
    <property type="entry name" value="AMIDASES"/>
    <property type="match status" value="1"/>
</dbReference>
<dbReference type="GO" id="GO:0070681">
    <property type="term" value="P:glutaminyl-tRNAGln biosynthesis via transamidation"/>
    <property type="evidence" value="ECO:0007669"/>
    <property type="project" value="UniProtKB-UniRule"/>
</dbReference>
<dbReference type="HAMAP" id="MF_00120">
    <property type="entry name" value="GatA"/>
    <property type="match status" value="1"/>
</dbReference>
<dbReference type="AlphaFoldDB" id="A0A0L0HF42"/>
<dbReference type="GeneID" id="27688514"/>
<dbReference type="InterPro" id="IPR000120">
    <property type="entry name" value="Amidase"/>
</dbReference>
<evidence type="ECO:0000256" key="4">
    <source>
        <dbReference type="ARBA" id="ARBA00022840"/>
    </source>
</evidence>
<dbReference type="STRING" id="645134.A0A0L0HF42"/>
<reference evidence="9 10" key="1">
    <citation type="submission" date="2009-08" db="EMBL/GenBank/DDBJ databases">
        <title>The Genome Sequence of Spizellomyces punctatus strain DAOM BR117.</title>
        <authorList>
            <consortium name="The Broad Institute Genome Sequencing Platform"/>
            <person name="Russ C."/>
            <person name="Cuomo C."/>
            <person name="Shea T."/>
            <person name="Young S.K."/>
            <person name="Zeng Q."/>
            <person name="Koehrsen M."/>
            <person name="Haas B."/>
            <person name="Borodovsky M."/>
            <person name="Guigo R."/>
            <person name="Alvarado L."/>
            <person name="Berlin A."/>
            <person name="Bochicchio J."/>
            <person name="Borenstein D."/>
            <person name="Chapman S."/>
            <person name="Chen Z."/>
            <person name="Engels R."/>
            <person name="Freedman E."/>
            <person name="Gellesch M."/>
            <person name="Goldberg J."/>
            <person name="Griggs A."/>
            <person name="Gujja S."/>
            <person name="Heiman D."/>
            <person name="Hepburn T."/>
            <person name="Howarth C."/>
            <person name="Jen D."/>
            <person name="Larson L."/>
            <person name="Lewis B."/>
            <person name="Mehta T."/>
            <person name="Park D."/>
            <person name="Pearson M."/>
            <person name="Roberts A."/>
            <person name="Saif S."/>
            <person name="Shenoy N."/>
            <person name="Sisk P."/>
            <person name="Stolte C."/>
            <person name="Sykes S."/>
            <person name="Thomson T."/>
            <person name="Walk T."/>
            <person name="White J."/>
            <person name="Yandava C."/>
            <person name="Burger G."/>
            <person name="Gray M.W."/>
            <person name="Holland P.W.H."/>
            <person name="King N."/>
            <person name="Lang F.B.F."/>
            <person name="Roger A.J."/>
            <person name="Ruiz-Trillo I."/>
            <person name="Lander E."/>
            <person name="Nusbaum C."/>
        </authorList>
    </citation>
    <scope>NUCLEOTIDE SEQUENCE [LARGE SCALE GENOMIC DNA]</scope>
    <source>
        <strain evidence="9 10">DAOM BR117</strain>
    </source>
</reference>
<dbReference type="EMBL" id="KQ257457">
    <property type="protein sequence ID" value="KNC99732.1"/>
    <property type="molecule type" value="Genomic_DNA"/>
</dbReference>
<evidence type="ECO:0000256" key="1">
    <source>
        <dbReference type="ARBA" id="ARBA00008069"/>
    </source>
</evidence>